<keyword evidence="5" id="KW-0862">Zinc</keyword>
<dbReference type="PANTHER" id="PTHR22726:SF24">
    <property type="entry name" value="M48 FAMILY METALLOPEPTIDASE"/>
    <property type="match status" value="1"/>
</dbReference>
<keyword evidence="2" id="KW-0645">Protease</keyword>
<dbReference type="Proteomes" id="UP001221189">
    <property type="component" value="Unassembled WGS sequence"/>
</dbReference>
<dbReference type="Gene3D" id="3.30.2010.10">
    <property type="entry name" value="Metalloproteases ('zincins'), catalytic domain"/>
    <property type="match status" value="1"/>
</dbReference>
<name>A0ABT5KEB9_9BURK</name>
<keyword evidence="11" id="KW-1185">Reference proteome</keyword>
<comment type="caution">
    <text evidence="10">The sequence shown here is derived from an EMBL/GenBank/DDBJ whole genome shotgun (WGS) entry which is preliminary data.</text>
</comment>
<evidence type="ECO:0000256" key="7">
    <source>
        <dbReference type="SAM" id="MobiDB-lite"/>
    </source>
</evidence>
<keyword evidence="3" id="KW-0479">Metal-binding</keyword>
<evidence type="ECO:0000256" key="2">
    <source>
        <dbReference type="ARBA" id="ARBA00022670"/>
    </source>
</evidence>
<reference evidence="10 11" key="1">
    <citation type="submission" date="2022-10" db="EMBL/GenBank/DDBJ databases">
        <title>Paucibacter sp. hw1 Genome sequencing.</title>
        <authorList>
            <person name="Park S."/>
        </authorList>
    </citation>
    <scope>NUCLEOTIDE SEQUENCE [LARGE SCALE GENOMIC DNA]</scope>
    <source>
        <strain evidence="11">hw1</strain>
    </source>
</reference>
<evidence type="ECO:0000256" key="6">
    <source>
        <dbReference type="ARBA" id="ARBA00023049"/>
    </source>
</evidence>
<keyword evidence="4 10" id="KW-0378">Hydrolase</keyword>
<comment type="cofactor">
    <cofactor evidence="1">
        <name>Zn(2+)</name>
        <dbReference type="ChEBI" id="CHEBI:29105"/>
    </cofactor>
</comment>
<evidence type="ECO:0000256" key="3">
    <source>
        <dbReference type="ARBA" id="ARBA00022723"/>
    </source>
</evidence>
<evidence type="ECO:0000256" key="4">
    <source>
        <dbReference type="ARBA" id="ARBA00022801"/>
    </source>
</evidence>
<evidence type="ECO:0000256" key="8">
    <source>
        <dbReference type="SAM" id="SignalP"/>
    </source>
</evidence>
<feature type="region of interest" description="Disordered" evidence="7">
    <location>
        <begin position="241"/>
        <end position="260"/>
    </location>
</feature>
<evidence type="ECO:0000313" key="10">
    <source>
        <dbReference type="EMBL" id="MDC8771889.1"/>
    </source>
</evidence>
<dbReference type="Pfam" id="PF01435">
    <property type="entry name" value="Peptidase_M48"/>
    <property type="match status" value="1"/>
</dbReference>
<dbReference type="InterPro" id="IPR001915">
    <property type="entry name" value="Peptidase_M48"/>
</dbReference>
<proteinExistence type="predicted"/>
<dbReference type="EMBL" id="JAQQXT010000005">
    <property type="protein sequence ID" value="MDC8771889.1"/>
    <property type="molecule type" value="Genomic_DNA"/>
</dbReference>
<dbReference type="PANTHER" id="PTHR22726">
    <property type="entry name" value="METALLOENDOPEPTIDASE OMA1"/>
    <property type="match status" value="1"/>
</dbReference>
<dbReference type="GO" id="GO:0008237">
    <property type="term" value="F:metallopeptidase activity"/>
    <property type="evidence" value="ECO:0007669"/>
    <property type="project" value="UniProtKB-KW"/>
</dbReference>
<gene>
    <name evidence="10" type="ORF">PRZ03_09935</name>
</gene>
<evidence type="ECO:0000259" key="9">
    <source>
        <dbReference type="Pfam" id="PF01435"/>
    </source>
</evidence>
<protein>
    <submittedName>
        <fullName evidence="10">M48 family metalloprotease</fullName>
        <ecNumber evidence="10">3.4.24.-</ecNumber>
    </submittedName>
</protein>
<dbReference type="CDD" id="cd07333">
    <property type="entry name" value="M48C_bepA_like"/>
    <property type="match status" value="1"/>
</dbReference>
<feature type="chain" id="PRO_5046547894" evidence="8">
    <location>
        <begin position="26"/>
        <end position="512"/>
    </location>
</feature>
<sequence>MRPLPKALLRRAACAALLIALGALSACGTTSVNPVTGKTERTVMDEASEIAEGRTAHAQVLQEYTQLADPKLQAYVNELGQRLAKASHRSHLTWHFTVLDSPEVNAFALPGGYVYVTRGIMAYLESEADLAGVIGHEIGHVTARHGAQRATRQQSAGIGVLAASVLGAVLESQGLGGAGQLIGQASQSVAAGYIASYGREQELQADGLGAEYLSRSHYDPKNMVDVIHVLKNQERFAAEQARLEGRPAPSGSSWLASHPSNDQRLSQISQTAQQYAGIDGSKIYQDDGRARYLAAIEGISYGESAEQGLSRGRNFYHPGLGFALTAPAGWKIQNGAEALILSNPEQDAGLVLRPVPPKFSGSHEQILRQILPQAEQVQVDKLSLGGLPASHINAVQRNAQGQRLPIEFTLISGPNKANYMLIYRARDANAMARASRRMQEAEASFRPMTPADRAAAKPWVLRSVTMPAGGFAQLAKTSPLGERAEAQLRLLNGALDADPKPGQKVKIVASAP</sequence>
<dbReference type="RefSeq" id="WP_273600174.1">
    <property type="nucleotide sequence ID" value="NZ_JAQQXT010000005.1"/>
</dbReference>
<dbReference type="EC" id="3.4.24.-" evidence="10"/>
<feature type="compositionally biased region" description="Polar residues" evidence="7">
    <location>
        <begin position="250"/>
        <end position="260"/>
    </location>
</feature>
<keyword evidence="8" id="KW-0732">Signal</keyword>
<organism evidence="10 11">
    <name type="scientific">Roseateles albus</name>
    <dbReference type="NCBI Taxonomy" id="2987525"/>
    <lineage>
        <taxon>Bacteria</taxon>
        <taxon>Pseudomonadati</taxon>
        <taxon>Pseudomonadota</taxon>
        <taxon>Betaproteobacteria</taxon>
        <taxon>Burkholderiales</taxon>
        <taxon>Sphaerotilaceae</taxon>
        <taxon>Roseateles</taxon>
    </lineage>
</organism>
<keyword evidence="6 10" id="KW-0482">Metalloprotease</keyword>
<evidence type="ECO:0000256" key="1">
    <source>
        <dbReference type="ARBA" id="ARBA00001947"/>
    </source>
</evidence>
<dbReference type="InterPro" id="IPR051156">
    <property type="entry name" value="Mito/Outer_Membr_Metalloprot"/>
</dbReference>
<accession>A0ABT5KEB9</accession>
<feature type="signal peptide" evidence="8">
    <location>
        <begin position="1"/>
        <end position="25"/>
    </location>
</feature>
<evidence type="ECO:0000313" key="11">
    <source>
        <dbReference type="Proteomes" id="UP001221189"/>
    </source>
</evidence>
<dbReference type="PROSITE" id="PS51257">
    <property type="entry name" value="PROKAR_LIPOPROTEIN"/>
    <property type="match status" value="1"/>
</dbReference>
<feature type="domain" description="Peptidase M48" evidence="9">
    <location>
        <begin position="70"/>
        <end position="271"/>
    </location>
</feature>
<evidence type="ECO:0000256" key="5">
    <source>
        <dbReference type="ARBA" id="ARBA00022833"/>
    </source>
</evidence>